<dbReference type="PANTHER" id="PTHR43685:SF3">
    <property type="entry name" value="SLR2126 PROTEIN"/>
    <property type="match status" value="1"/>
</dbReference>
<keyword evidence="1" id="KW-0472">Membrane</keyword>
<comment type="caution">
    <text evidence="2">The sequence shown here is derived from an EMBL/GenBank/DDBJ whole genome shotgun (WGS) entry which is preliminary data.</text>
</comment>
<dbReference type="AlphaFoldDB" id="A0A542ZGC0"/>
<protein>
    <submittedName>
        <fullName evidence="2">GT2 family glycosyltransferase</fullName>
    </submittedName>
</protein>
<keyword evidence="3" id="KW-1185">Reference proteome</keyword>
<feature type="transmembrane region" description="Helical" evidence="1">
    <location>
        <begin position="777"/>
        <end position="799"/>
    </location>
</feature>
<dbReference type="Gene3D" id="3.90.550.10">
    <property type="entry name" value="Spore Coat Polysaccharide Biosynthesis Protein SpsA, Chain A"/>
    <property type="match status" value="1"/>
</dbReference>
<dbReference type="Proteomes" id="UP000319514">
    <property type="component" value="Unassembled WGS sequence"/>
</dbReference>
<feature type="transmembrane region" description="Helical" evidence="1">
    <location>
        <begin position="589"/>
        <end position="614"/>
    </location>
</feature>
<keyword evidence="2" id="KW-0808">Transferase</keyword>
<organism evidence="2 3">
    <name type="scientific">Oryzihumus leptocrescens</name>
    <dbReference type="NCBI Taxonomy" id="297536"/>
    <lineage>
        <taxon>Bacteria</taxon>
        <taxon>Bacillati</taxon>
        <taxon>Actinomycetota</taxon>
        <taxon>Actinomycetes</taxon>
        <taxon>Micrococcales</taxon>
        <taxon>Intrasporangiaceae</taxon>
        <taxon>Oryzihumus</taxon>
    </lineage>
</organism>
<dbReference type="InterPro" id="IPR029044">
    <property type="entry name" value="Nucleotide-diphossugar_trans"/>
</dbReference>
<keyword evidence="1" id="KW-1133">Transmembrane helix</keyword>
<feature type="transmembrane region" description="Helical" evidence="1">
    <location>
        <begin position="500"/>
        <end position="522"/>
    </location>
</feature>
<feature type="transmembrane region" description="Helical" evidence="1">
    <location>
        <begin position="704"/>
        <end position="727"/>
    </location>
</feature>
<feature type="transmembrane region" description="Helical" evidence="1">
    <location>
        <begin position="473"/>
        <end position="493"/>
    </location>
</feature>
<dbReference type="PANTHER" id="PTHR43685">
    <property type="entry name" value="GLYCOSYLTRANSFERASE"/>
    <property type="match status" value="1"/>
</dbReference>
<keyword evidence="1" id="KW-0812">Transmembrane</keyword>
<accession>A0A542ZGC0</accession>
<feature type="transmembrane region" description="Helical" evidence="1">
    <location>
        <begin position="747"/>
        <end position="765"/>
    </location>
</feature>
<feature type="transmembrane region" description="Helical" evidence="1">
    <location>
        <begin position="534"/>
        <end position="551"/>
    </location>
</feature>
<dbReference type="RefSeq" id="WP_141787412.1">
    <property type="nucleotide sequence ID" value="NZ_VFOQ01000001.1"/>
</dbReference>
<evidence type="ECO:0000313" key="2">
    <source>
        <dbReference type="EMBL" id="TQL59388.1"/>
    </source>
</evidence>
<evidence type="ECO:0000313" key="3">
    <source>
        <dbReference type="Proteomes" id="UP000319514"/>
    </source>
</evidence>
<name>A0A542ZGC0_9MICO</name>
<feature type="transmembrane region" description="Helical" evidence="1">
    <location>
        <begin position="281"/>
        <end position="303"/>
    </location>
</feature>
<sequence length="1062" mass="109675">MTLAPPDASPSATPATPGTPVVTAVLVVHDGARWLGECLDALAAQQRLPDRLVVVDTGSRDDSAAILSSHKGIHDAVAEIRVLTTGREVAFGQAVSRAVADLPEVASPADWLWLLHDDSAAAPGTLATLLDTARRSTSVGIAGPKLLSLKDPGRLVEVGQLVTRSGRRADGTTRGEADQGQHDHRSDVMAVNTSGMLVRRDVYDLTGGFDRAFGLLRDDLDLCWRAHLAGHRVVVVPRATMRDAAASVHGLRPDGPDARAARRLDRRHGRQVALARCAAPLVPFLALWITLTSLASGVALLLVKRPRRALLELADVGALLTPWRVVGARWRARGARELRRRDLHGLFVPAGTALRHTLDAVHDAIAFEGRTAPVEASPDTVESGPVSDEAEDLAVLGPTWPQRLARHPGVLAVLVTTAVTLLGWRDLLHDGALSATGGVSGGELLPVSADASSLWHLWLDGWHGPGLGTSGDVAPWVPVLAGLTWLLSLLPWVGDAGSPAGLALTWLLLLAAPLAAGTAYLSSRVVSRARWPRAWLALAWATLPTMSLAVGQGRLGAVAAHVLLPAVAAGIACVARRSASASVTAGTGLAMAVLAAFNPALGVVAVLVAAVLLLVGPGARRRLRALALLALTAGLSGPWLLAVVADPRVLLTGPGLAVGPHPAVPAWHAALLQPSLAQVPALAVCAPLVLAGLAGLLRRQRASWAMSLLGVLGLAGLAGALLAPHVVVGRSGSGAALTPWPGSGLDLLALALLAAAVLGLDGLGTRLARHGFGWRQVLAAPTIALAVLGVLGAGVLLVAQEVPGPLRVAGLRLPAVAVDQAHSALANRLLLLEPEQDAVSYRLLGSEASLPARDAGTTPATGPATLGRDVEAVLATTTPATADVPHQRLADLAVGFVAFRGSANSPVVRRLDSTAGLTRLGDSQGTVLWRVLPAAGATADTNVPPARARLEDGSGRLLDSVDVSGDHGATATTLAPAGAARRLVLAEPPAWARHAAVTVDGRRLAAEAGAAQPTYDLPATARHLTVEVEPAHHWWTRGQLGLLALVVFLAVPLGNRRSRRAS</sequence>
<dbReference type="OrthoDB" id="3734530at2"/>
<feature type="transmembrane region" description="Helical" evidence="1">
    <location>
        <begin position="404"/>
        <end position="424"/>
    </location>
</feature>
<feature type="transmembrane region" description="Helical" evidence="1">
    <location>
        <begin position="626"/>
        <end position="645"/>
    </location>
</feature>
<evidence type="ECO:0000256" key="1">
    <source>
        <dbReference type="SAM" id="Phobius"/>
    </source>
</evidence>
<feature type="transmembrane region" description="Helical" evidence="1">
    <location>
        <begin position="677"/>
        <end position="697"/>
    </location>
</feature>
<gene>
    <name evidence="2" type="ORF">FB474_0742</name>
</gene>
<feature type="transmembrane region" description="Helical" evidence="1">
    <location>
        <begin position="558"/>
        <end position="577"/>
    </location>
</feature>
<proteinExistence type="predicted"/>
<reference evidence="2 3" key="1">
    <citation type="submission" date="2019-06" db="EMBL/GenBank/DDBJ databases">
        <title>Sequencing the genomes of 1000 actinobacteria strains.</title>
        <authorList>
            <person name="Klenk H.-P."/>
        </authorList>
    </citation>
    <scope>NUCLEOTIDE SEQUENCE [LARGE SCALE GENOMIC DNA]</scope>
    <source>
        <strain evidence="2 3">DSM 18082</strain>
    </source>
</reference>
<dbReference type="EMBL" id="VFOQ01000001">
    <property type="protein sequence ID" value="TQL59388.1"/>
    <property type="molecule type" value="Genomic_DNA"/>
</dbReference>
<dbReference type="GO" id="GO:0016740">
    <property type="term" value="F:transferase activity"/>
    <property type="evidence" value="ECO:0007669"/>
    <property type="project" value="UniProtKB-KW"/>
</dbReference>
<dbReference type="InterPro" id="IPR050834">
    <property type="entry name" value="Glycosyltransf_2"/>
</dbReference>
<dbReference type="SUPFAM" id="SSF53448">
    <property type="entry name" value="Nucleotide-diphospho-sugar transferases"/>
    <property type="match status" value="1"/>
</dbReference>
<dbReference type="Pfam" id="PF13641">
    <property type="entry name" value="Glyco_tranf_2_3"/>
    <property type="match status" value="1"/>
</dbReference>